<dbReference type="Proteomes" id="UP000033428">
    <property type="component" value="Unassembled WGS sequence"/>
</dbReference>
<dbReference type="InterPro" id="IPR005117">
    <property type="entry name" value="NiRdtase/SiRdtase_haem-b_fer"/>
</dbReference>
<keyword evidence="10" id="KW-1185">Reference proteome</keyword>
<proteinExistence type="predicted"/>
<dbReference type="AlphaFoldDB" id="A0A0F0CLN3"/>
<keyword evidence="1" id="KW-0004">4Fe-4S</keyword>
<evidence type="ECO:0000259" key="8">
    <source>
        <dbReference type="Pfam" id="PF03460"/>
    </source>
</evidence>
<evidence type="ECO:0000259" key="7">
    <source>
        <dbReference type="Pfam" id="PF01077"/>
    </source>
</evidence>
<protein>
    <submittedName>
        <fullName evidence="9">Nitrite and sulfite reductase 4Fe-4S region</fullName>
    </submittedName>
</protein>
<dbReference type="Pfam" id="PF01077">
    <property type="entry name" value="NIR_SIR"/>
    <property type="match status" value="1"/>
</dbReference>
<dbReference type="InterPro" id="IPR036136">
    <property type="entry name" value="Nit/Sulf_reduc_fer-like_dom_sf"/>
</dbReference>
<dbReference type="PANTHER" id="PTHR32439:SF9">
    <property type="entry name" value="BLR3264 PROTEIN"/>
    <property type="match status" value="1"/>
</dbReference>
<evidence type="ECO:0000313" key="9">
    <source>
        <dbReference type="EMBL" id="KJJ84223.1"/>
    </source>
</evidence>
<accession>A0A0F0CLN3</accession>
<dbReference type="GO" id="GO:0016491">
    <property type="term" value="F:oxidoreductase activity"/>
    <property type="evidence" value="ECO:0007669"/>
    <property type="project" value="UniProtKB-KW"/>
</dbReference>
<keyword evidence="6" id="KW-0411">Iron-sulfur</keyword>
<dbReference type="Gene3D" id="3.30.413.10">
    <property type="entry name" value="Sulfite Reductase Hemoprotein, domain 1"/>
    <property type="match status" value="1"/>
</dbReference>
<evidence type="ECO:0000256" key="6">
    <source>
        <dbReference type="ARBA" id="ARBA00023014"/>
    </source>
</evidence>
<gene>
    <name evidence="9" type="ORF">OMAG_001907</name>
</gene>
<dbReference type="InterPro" id="IPR051329">
    <property type="entry name" value="NIR_SIR_4Fe-4S"/>
</dbReference>
<keyword evidence="5" id="KW-0408">Iron</keyword>
<dbReference type="GO" id="GO:0046872">
    <property type="term" value="F:metal ion binding"/>
    <property type="evidence" value="ECO:0007669"/>
    <property type="project" value="UniProtKB-KW"/>
</dbReference>
<dbReference type="InterPro" id="IPR006066">
    <property type="entry name" value="NO2/SO3_Rdtase_FeS/sirohaem_BS"/>
</dbReference>
<dbReference type="Pfam" id="PF03460">
    <property type="entry name" value="NIR_SIR_ferr"/>
    <property type="match status" value="1"/>
</dbReference>
<dbReference type="PRINTS" id="PR00397">
    <property type="entry name" value="SIROHAEM"/>
</dbReference>
<keyword evidence="3" id="KW-0479">Metal-binding</keyword>
<evidence type="ECO:0000313" key="10">
    <source>
        <dbReference type="Proteomes" id="UP000033428"/>
    </source>
</evidence>
<reference evidence="9 10" key="1">
    <citation type="submission" date="2015-02" db="EMBL/GenBank/DDBJ databases">
        <title>Single-cell genomics of uncultivated deep-branching MTB reveals a conserved set of magnetosome genes.</title>
        <authorList>
            <person name="Kolinko S."/>
            <person name="Richter M."/>
            <person name="Glockner F.O."/>
            <person name="Brachmann A."/>
            <person name="Schuler D."/>
        </authorList>
    </citation>
    <scope>NUCLEOTIDE SEQUENCE [LARGE SCALE GENOMIC DNA]</scope>
    <source>
        <strain evidence="9">SKK-01</strain>
    </source>
</reference>
<evidence type="ECO:0000256" key="1">
    <source>
        <dbReference type="ARBA" id="ARBA00022485"/>
    </source>
</evidence>
<organism evidence="9 10">
    <name type="scientific">Candidatus Omnitrophus magneticus</name>
    <dbReference type="NCBI Taxonomy" id="1609969"/>
    <lineage>
        <taxon>Bacteria</taxon>
        <taxon>Pseudomonadati</taxon>
        <taxon>Candidatus Omnitrophota</taxon>
        <taxon>Candidatus Omnitrophus</taxon>
    </lineage>
</organism>
<dbReference type="GO" id="GO:0051539">
    <property type="term" value="F:4 iron, 4 sulfur cluster binding"/>
    <property type="evidence" value="ECO:0007669"/>
    <property type="project" value="UniProtKB-KW"/>
</dbReference>
<feature type="domain" description="Nitrite/Sulfite reductase ferredoxin-like" evidence="8">
    <location>
        <begin position="22"/>
        <end position="85"/>
    </location>
</feature>
<dbReference type="PANTHER" id="PTHR32439">
    <property type="entry name" value="FERREDOXIN--NITRITE REDUCTASE, CHLOROPLASTIC"/>
    <property type="match status" value="1"/>
</dbReference>
<evidence type="ECO:0000256" key="5">
    <source>
        <dbReference type="ARBA" id="ARBA00023004"/>
    </source>
</evidence>
<dbReference type="PROSITE" id="PS00365">
    <property type="entry name" value="NIR_SIR"/>
    <property type="match status" value="1"/>
</dbReference>
<name>A0A0F0CLN3_9BACT</name>
<evidence type="ECO:0000256" key="3">
    <source>
        <dbReference type="ARBA" id="ARBA00022723"/>
    </source>
</evidence>
<feature type="domain" description="Nitrite/sulphite reductase 4Fe-4S" evidence="7">
    <location>
        <begin position="92"/>
        <end position="238"/>
    </location>
</feature>
<evidence type="ECO:0000256" key="2">
    <source>
        <dbReference type="ARBA" id="ARBA00022617"/>
    </source>
</evidence>
<dbReference type="InterPro" id="IPR045854">
    <property type="entry name" value="NO2/SO3_Rdtase_4Fe4S_sf"/>
</dbReference>
<dbReference type="SUPFAM" id="SSF55124">
    <property type="entry name" value="Nitrite/Sulfite reductase N-terminal domain-like"/>
    <property type="match status" value="1"/>
</dbReference>
<comment type="caution">
    <text evidence="9">The sequence shown here is derived from an EMBL/GenBank/DDBJ whole genome shotgun (WGS) entry which is preliminary data.</text>
</comment>
<sequence length="241" mass="26658">MPNDGEIDYDGFKKRGFLRSKEDGFFIFRARMICGNFKAEQLVKIADIASRYARGMVHMTVRQGVEVPFIRLNDIENVEKEAREAGILTGTSGPRLRAVTVCPGNNWCKSGLVNTFKLAERLENERGISSGMELPHKFKIVISGCPNTCTRAQCSEIGVTGAVDISGNKKIGFAVYLAGSGGRMTKIGFKLDKIYSEDEVLDLIEIIVKFFKDNAEPRQRLGALIEKIGKDNFLKAVGITV</sequence>
<evidence type="ECO:0000256" key="4">
    <source>
        <dbReference type="ARBA" id="ARBA00023002"/>
    </source>
</evidence>
<dbReference type="InterPro" id="IPR006067">
    <property type="entry name" value="NO2/SO3_Rdtase_4Fe4S_dom"/>
</dbReference>
<keyword evidence="2" id="KW-0349">Heme</keyword>
<dbReference type="SUPFAM" id="SSF56014">
    <property type="entry name" value="Nitrite and sulphite reductase 4Fe-4S domain-like"/>
    <property type="match status" value="1"/>
</dbReference>
<dbReference type="GO" id="GO:0020037">
    <property type="term" value="F:heme binding"/>
    <property type="evidence" value="ECO:0007669"/>
    <property type="project" value="InterPro"/>
</dbReference>
<dbReference type="EMBL" id="JYNY01000381">
    <property type="protein sequence ID" value="KJJ84223.1"/>
    <property type="molecule type" value="Genomic_DNA"/>
</dbReference>
<keyword evidence="4" id="KW-0560">Oxidoreductase</keyword>